<dbReference type="GO" id="GO:0006310">
    <property type="term" value="P:DNA recombination"/>
    <property type="evidence" value="ECO:0007669"/>
    <property type="project" value="InterPro"/>
</dbReference>
<comment type="similarity">
    <text evidence="3">Belongs to the RecD family. RecD2 subfamily.</text>
</comment>
<comment type="caution">
    <text evidence="8">The sequence shown here is derived from an EMBL/GenBank/DDBJ whole genome shotgun (WGS) entry which is preliminary data.</text>
</comment>
<dbReference type="Pfam" id="PF14490">
    <property type="entry name" value="HHH_RecD2"/>
    <property type="match status" value="1"/>
</dbReference>
<dbReference type="InterPro" id="IPR027417">
    <property type="entry name" value="P-loop_NTPase"/>
</dbReference>
<keyword evidence="8" id="KW-0269">Exonuclease</keyword>
<feature type="domain" description="UvrD-like helicase C-terminal" evidence="4">
    <location>
        <begin position="678"/>
        <end position="725"/>
    </location>
</feature>
<dbReference type="GO" id="GO:0017116">
    <property type="term" value="F:single-stranded DNA helicase activity"/>
    <property type="evidence" value="ECO:0007669"/>
    <property type="project" value="TreeGrafter"/>
</dbReference>
<dbReference type="GO" id="GO:0005524">
    <property type="term" value="F:ATP binding"/>
    <property type="evidence" value="ECO:0007669"/>
    <property type="project" value="UniProtKB-UniRule"/>
</dbReference>
<dbReference type="Proteomes" id="UP000052012">
    <property type="component" value="Unassembled WGS sequence"/>
</dbReference>
<dbReference type="OrthoDB" id="9803432at2"/>
<dbReference type="EMBL" id="AYYQ01000018">
    <property type="protein sequence ID" value="KRM68651.1"/>
    <property type="molecule type" value="Genomic_DNA"/>
</dbReference>
<feature type="domain" description="ATP-dependent RecD2 DNA helicase OB-fold" evidence="7">
    <location>
        <begin position="21"/>
        <end position="98"/>
    </location>
</feature>
<evidence type="ECO:0000259" key="6">
    <source>
        <dbReference type="Pfam" id="PF18335"/>
    </source>
</evidence>
<keyword evidence="1 3" id="KW-0547">Nucleotide-binding</keyword>
<protein>
    <recommendedName>
        <fullName evidence="3">ATP-dependent RecD2 DNA helicase</fullName>
        <ecNumber evidence="3">5.6.2.3</ecNumber>
    </recommendedName>
    <alternativeName>
        <fullName evidence="3">DNA 5'-3' helicase subunit RecD2</fullName>
    </alternativeName>
</protein>
<sequence>MAETMDLFSLNDSSNDNGVLYVEGKVSTIFFESNDSFYKVILVQVVNTNIEWHEDEMVITGSFGEIIEGNEYKFFGKIVNHPKYGKQFQAHNYENNTPTSENGLIAYLSSDKFPGIGKKTAQNVVYALGTTAINQILNDNNVLNQLGLSKKQSETIVDGIKANNGTEQIIIGLNSYGFGNQIAAKIFNTYKGDTLDILKQNPYKMVEDIKGISFKRADAIAQKNGIAFNDPGRIRAGIITALNQLSIKNGDTYTTTEPLLNMTLDILNNNGYDEVDGELLAKELINLARDEKIVGEDNRIYLSKFYNYEWQIAENIKNLLDYKSNTVFKTEALDKTINQIESKLHINYDESQLNALKRAINSQLFLLTGGPGTGKTTIIKGLVYLFAELNNISLNINDYKEENFPILLAAPTGRAAKKMSESTGLPANTIHRLLGLNSYDNNEVDQELEGSLLIVDEMSMVDVDLFKLLMSSIPNHMKVILVGDEDQLPSVGPGQVFHDLLNSDLIPGIHLNTIYRQDQHSTIISLAHDVKNGEIPNDLVDKKPDRSFINCNSTQMQSVINQIVNKAKQRGFSSNDMQVLAPMYRGESGINHLNEIIQNIMNPKQSDSNDVEFRGTIYRINDKVIQLVNSPENNIYNGDIGRIIEIENGQSSGKDKITISFDQNEVTYERKDWEQFTLAYCTSIHKSQGSEFKMVILPIVPQFDRMLQRNLLYTAITRASEMLIMLGDYSSFIKCIKNNAVNRNTTLGLRIKKVIDKTNKATYHDIDNVYTSHKNKVLTAELINSNSIDPMIGMDGIEPIQFMKE</sequence>
<dbReference type="Gene3D" id="3.40.50.300">
    <property type="entry name" value="P-loop containing nucleotide triphosphate hydrolases"/>
    <property type="match status" value="2"/>
</dbReference>
<comment type="catalytic activity">
    <reaction evidence="3">
        <text>ATP + H2O = ADP + phosphate + H(+)</text>
        <dbReference type="Rhea" id="RHEA:13065"/>
        <dbReference type="ChEBI" id="CHEBI:15377"/>
        <dbReference type="ChEBI" id="CHEBI:15378"/>
        <dbReference type="ChEBI" id="CHEBI:30616"/>
        <dbReference type="ChEBI" id="CHEBI:43474"/>
        <dbReference type="ChEBI" id="CHEBI:456216"/>
        <dbReference type="EC" id="5.6.2.3"/>
    </reaction>
</comment>
<feature type="domain" description="ATP-dependent RecD2 DNA helicase-like helix-hairpin-helix" evidence="5">
    <location>
        <begin position="163"/>
        <end position="253"/>
    </location>
</feature>
<evidence type="ECO:0000313" key="8">
    <source>
        <dbReference type="EMBL" id="KRM68651.1"/>
    </source>
</evidence>
<dbReference type="PANTHER" id="PTHR43788:SF6">
    <property type="entry name" value="DNA HELICASE B"/>
    <property type="match status" value="1"/>
</dbReference>
<feature type="binding site" evidence="3">
    <location>
        <begin position="372"/>
        <end position="376"/>
    </location>
    <ligand>
        <name>ATP</name>
        <dbReference type="ChEBI" id="CHEBI:30616"/>
    </ligand>
</feature>
<evidence type="ECO:0000259" key="7">
    <source>
        <dbReference type="Pfam" id="PF23139"/>
    </source>
</evidence>
<evidence type="ECO:0000256" key="1">
    <source>
        <dbReference type="ARBA" id="ARBA00022741"/>
    </source>
</evidence>
<dbReference type="InterPro" id="IPR055446">
    <property type="entry name" value="RecD2_N_OB"/>
</dbReference>
<dbReference type="InterPro" id="IPR050534">
    <property type="entry name" value="Coronavir_polyprotein_1ab"/>
</dbReference>
<dbReference type="RefSeq" id="WP_056965946.1">
    <property type="nucleotide sequence ID" value="NZ_AYYQ01000018.1"/>
</dbReference>
<dbReference type="CDD" id="cd17933">
    <property type="entry name" value="DEXSc_RecD-like"/>
    <property type="match status" value="1"/>
</dbReference>
<evidence type="ECO:0000256" key="3">
    <source>
        <dbReference type="HAMAP-Rule" id="MF_01488"/>
    </source>
</evidence>
<dbReference type="PANTHER" id="PTHR43788">
    <property type="entry name" value="DNA2/NAM7 HELICASE FAMILY MEMBER"/>
    <property type="match status" value="1"/>
</dbReference>
<dbReference type="Pfam" id="PF23139">
    <property type="entry name" value="OB_YrrC"/>
    <property type="match status" value="1"/>
</dbReference>
<dbReference type="GO" id="GO:0009338">
    <property type="term" value="C:exodeoxyribonuclease V complex"/>
    <property type="evidence" value="ECO:0007669"/>
    <property type="project" value="TreeGrafter"/>
</dbReference>
<dbReference type="PATRIC" id="fig|1423781.4.peg.1006"/>
<dbReference type="SUPFAM" id="SSF52540">
    <property type="entry name" value="P-loop containing nucleoside triphosphate hydrolases"/>
    <property type="match status" value="1"/>
</dbReference>
<dbReference type="InterPro" id="IPR041451">
    <property type="entry name" value="RecD2_SH13"/>
</dbReference>
<dbReference type="Gene3D" id="2.30.30.940">
    <property type="match status" value="1"/>
</dbReference>
<evidence type="ECO:0000259" key="5">
    <source>
        <dbReference type="Pfam" id="PF14490"/>
    </source>
</evidence>
<dbReference type="CDD" id="cd18809">
    <property type="entry name" value="SF1_C_RecD"/>
    <property type="match status" value="1"/>
</dbReference>
<dbReference type="Pfam" id="PF13538">
    <property type="entry name" value="UvrD_C_2"/>
    <property type="match status" value="1"/>
</dbReference>
<dbReference type="AlphaFoldDB" id="A0A0R2AX91"/>
<dbReference type="Gene3D" id="1.10.10.2220">
    <property type="match status" value="1"/>
</dbReference>
<keyword evidence="3" id="KW-0347">Helicase</keyword>
<dbReference type="GO" id="GO:0043139">
    <property type="term" value="F:5'-3' DNA helicase activity"/>
    <property type="evidence" value="ECO:0007669"/>
    <property type="project" value="UniProtKB-UniRule"/>
</dbReference>
<keyword evidence="3" id="KW-0378">Hydrolase</keyword>
<accession>A0A0R2AX91</accession>
<feature type="domain" description="ATP-dependent RecD2 DNA helicase SH3" evidence="6">
    <location>
        <begin position="593"/>
        <end position="661"/>
    </location>
</feature>
<dbReference type="EC" id="5.6.2.3" evidence="3"/>
<dbReference type="GO" id="GO:0004527">
    <property type="term" value="F:exonuclease activity"/>
    <property type="evidence" value="ECO:0007669"/>
    <property type="project" value="UniProtKB-KW"/>
</dbReference>
<keyword evidence="3" id="KW-0238">DNA-binding</keyword>
<proteinExistence type="inferred from homology"/>
<keyword evidence="8" id="KW-0540">Nuclease</keyword>
<keyword evidence="2 3" id="KW-0067">ATP-binding</keyword>
<gene>
    <name evidence="3" type="primary">recD2</name>
    <name evidence="8" type="ORF">FD06_GL000969</name>
</gene>
<dbReference type="Pfam" id="PF18335">
    <property type="entry name" value="SH3_13"/>
    <property type="match status" value="1"/>
</dbReference>
<keyword evidence="3" id="KW-0413">Isomerase</keyword>
<dbReference type="GO" id="GO:0003677">
    <property type="term" value="F:DNA binding"/>
    <property type="evidence" value="ECO:0007669"/>
    <property type="project" value="UniProtKB-UniRule"/>
</dbReference>
<dbReference type="Pfam" id="PF13604">
    <property type="entry name" value="AAA_30"/>
    <property type="match status" value="1"/>
</dbReference>
<evidence type="ECO:0000256" key="2">
    <source>
        <dbReference type="ARBA" id="ARBA00022840"/>
    </source>
</evidence>
<keyword evidence="9" id="KW-1185">Reference proteome</keyword>
<name>A0A0R2AX91_9LACO</name>
<dbReference type="InterPro" id="IPR027785">
    <property type="entry name" value="UvrD-like_helicase_C"/>
</dbReference>
<dbReference type="GO" id="GO:0016887">
    <property type="term" value="F:ATP hydrolysis activity"/>
    <property type="evidence" value="ECO:0007669"/>
    <property type="project" value="RHEA"/>
</dbReference>
<evidence type="ECO:0000259" key="4">
    <source>
        <dbReference type="Pfam" id="PF13538"/>
    </source>
</evidence>
<reference evidence="8 9" key="1">
    <citation type="journal article" date="2015" name="Genome Announc.">
        <title>Expanding the biotechnology potential of lactobacilli through comparative genomics of 213 strains and associated genera.</title>
        <authorList>
            <person name="Sun Z."/>
            <person name="Harris H.M."/>
            <person name="McCann A."/>
            <person name="Guo C."/>
            <person name="Argimon S."/>
            <person name="Zhang W."/>
            <person name="Yang X."/>
            <person name="Jeffery I.B."/>
            <person name="Cooney J.C."/>
            <person name="Kagawa T.F."/>
            <person name="Liu W."/>
            <person name="Song Y."/>
            <person name="Salvetti E."/>
            <person name="Wrobel A."/>
            <person name="Rasinkangas P."/>
            <person name="Parkhill J."/>
            <person name="Rea M.C."/>
            <person name="O'Sullivan O."/>
            <person name="Ritari J."/>
            <person name="Douillard F.P."/>
            <person name="Paul Ross R."/>
            <person name="Yang R."/>
            <person name="Briner A.E."/>
            <person name="Felis G.E."/>
            <person name="de Vos W.M."/>
            <person name="Barrangou R."/>
            <person name="Klaenhammer T.R."/>
            <person name="Caufield P.W."/>
            <person name="Cui Y."/>
            <person name="Zhang H."/>
            <person name="O'Toole P.W."/>
        </authorList>
    </citation>
    <scope>NUCLEOTIDE SEQUENCE [LARGE SCALE GENOMIC DNA]</scope>
    <source>
        <strain evidence="8 9">DSM 23829</strain>
    </source>
</reference>
<dbReference type="NCBIfam" id="TIGR01448">
    <property type="entry name" value="recD_rel"/>
    <property type="match status" value="1"/>
</dbReference>
<dbReference type="HAMAP" id="MF_01488">
    <property type="entry name" value="RecD2"/>
    <property type="match status" value="1"/>
</dbReference>
<evidence type="ECO:0000313" key="9">
    <source>
        <dbReference type="Proteomes" id="UP000052012"/>
    </source>
</evidence>
<comment type="function">
    <text evidence="3">DNA-dependent ATPase and ATP-dependent 5'-3' DNA helicase. Has no activity on blunt DNA or DNA with 3'-overhangs, requires at least 10 bases of 5'-ssDNA for helicase activity.</text>
</comment>
<organism evidence="8 9">
    <name type="scientific">Apilactobacillus ozensis DSM 23829 = JCM 17196</name>
    <dbReference type="NCBI Taxonomy" id="1423781"/>
    <lineage>
        <taxon>Bacteria</taxon>
        <taxon>Bacillati</taxon>
        <taxon>Bacillota</taxon>
        <taxon>Bacilli</taxon>
        <taxon>Lactobacillales</taxon>
        <taxon>Lactobacillaceae</taxon>
        <taxon>Apilactobacillus</taxon>
    </lineage>
</organism>
<dbReference type="InterPro" id="IPR029493">
    <property type="entry name" value="RecD2-like_HHH"/>
</dbReference>
<dbReference type="InterPro" id="IPR006345">
    <property type="entry name" value="RecD2"/>
</dbReference>
<dbReference type="STRING" id="1423781.FD06_GL000969"/>